<reference evidence="8" key="1">
    <citation type="journal article" date="2014" name="Genome Announc.">
        <title>Genome sequence of the yeast Cyberlindnera fabianii (Hansenula fabianii).</title>
        <authorList>
            <person name="Freel K.C."/>
            <person name="Sarilar V."/>
            <person name="Neuveglise C."/>
            <person name="Devillers H."/>
            <person name="Friedrich A."/>
            <person name="Schacherer J."/>
        </authorList>
    </citation>
    <scope>NUCLEOTIDE SEQUENCE</scope>
    <source>
        <strain evidence="8">YJS4271</strain>
    </source>
</reference>
<dbReference type="PANTHER" id="PTHR23083:SF464">
    <property type="entry name" value="TETRATRICOPEPTIDE REPEAT DOMAIN 7, ISOFORM A"/>
    <property type="match status" value="1"/>
</dbReference>
<organism evidence="8">
    <name type="scientific">Cyberlindnera fabianii</name>
    <name type="common">Yeast</name>
    <name type="synonym">Hansenula fabianii</name>
    <dbReference type="NCBI Taxonomy" id="36022"/>
    <lineage>
        <taxon>Eukaryota</taxon>
        <taxon>Fungi</taxon>
        <taxon>Dikarya</taxon>
        <taxon>Ascomycota</taxon>
        <taxon>Saccharomycotina</taxon>
        <taxon>Saccharomycetes</taxon>
        <taxon>Phaffomycetales</taxon>
        <taxon>Phaffomycetaceae</taxon>
        <taxon>Cyberlindnera</taxon>
    </lineage>
</organism>
<dbReference type="SUPFAM" id="SSF48452">
    <property type="entry name" value="TPR-like"/>
    <property type="match status" value="1"/>
</dbReference>
<evidence type="ECO:0000313" key="8">
    <source>
        <dbReference type="EMBL" id="CDR36731.1"/>
    </source>
</evidence>
<dbReference type="PANTHER" id="PTHR23083">
    <property type="entry name" value="TETRATRICOPEPTIDE REPEAT PROTEIN, TPR"/>
    <property type="match status" value="1"/>
</dbReference>
<dbReference type="AlphaFoldDB" id="A0A061AMZ4"/>
<comment type="function">
    <text evidence="1">Involved in endocytosis.</text>
</comment>
<evidence type="ECO:0000256" key="2">
    <source>
        <dbReference type="ARBA" id="ARBA00004413"/>
    </source>
</evidence>
<dbReference type="InterPro" id="IPR011990">
    <property type="entry name" value="TPR-like_helical_dom_sf"/>
</dbReference>
<name>A0A061AMZ4_CYBFA</name>
<sequence>MKIQDARSALLSTRSLGALPPVNTEKPPAEGSLLLQRALQAEHQLTRVLHSAGISPTEPLQEKNSEIDSVLELLLSLAAEAPKGSIEALVCDVNAGHICLLNGDSVAAQKLLGASVKGFPRSHVYVEALIYKKSYLLSLLHNLLQDPEGEKAALISGVNSFAYTPTPSNIEAIEWLKRIYTRLNSIAPNMTVSQLSTIFKNKNFIISYANYTSNSDTELETFINERAQTLLSSVKFPRADEPNNYELEEFIDLITQSPTIPITTYTPIVERAMGKTYQSHIVLRSYIRCILQGRNQDDIRASIEVYSQYIKAYYEQNGHTYLDIISIVQVYDLLLKSFVHDVETGKISLVTISSSEYHYWLKQMKALRSLLLEFYSAHGFEKVVDVDVSKVLAGSSESSPLILSKSLRVVLSELWASLGHTTYLINLSHHSMFSVNAEHIEEAIQDYKHSIYLLPENTNAVLQYVKIISEVRRVKEAYRITKIFIASLPNTSLAYFESWHLLALILSVEENKDEAFKMINFILSEVTDLVESDPNKIDSTFKIAFIQIKMTQLAIIESLFGTEQALDSLPELFELFRRLFSSDIISTEEPKSAHLESAKVHRKSLSLTRTQTLSKLKSLTHNNTTNNSNNKPTTETHPVENQPTVTIKSNSIITKNILQEIWILAATIYAKLSLVTESEKAIVEAENIAGATAQTHSTLALLSSKVRPQLALKEYESALAIDRDSMHAVIGFAGLVLFHDEIEPESIFISKKDKFASIARAKVMLENATETVRGAHTTEVWWLLAQIYGRTNDNREKKALWKSIELEETRPVRDFSCVGVFKH</sequence>
<comment type="similarity">
    <text evidence="5">Belongs to the YPP1 family.</text>
</comment>
<protein>
    <recommendedName>
        <fullName evidence="6">Cargo-transport protein YPP1</fullName>
    </recommendedName>
</protein>
<dbReference type="Gene3D" id="1.25.40.10">
    <property type="entry name" value="Tetratricopeptide repeat domain"/>
    <property type="match status" value="1"/>
</dbReference>
<dbReference type="GO" id="GO:0006897">
    <property type="term" value="P:endocytosis"/>
    <property type="evidence" value="ECO:0007669"/>
    <property type="project" value="UniProtKB-KW"/>
</dbReference>
<evidence type="ECO:0000256" key="1">
    <source>
        <dbReference type="ARBA" id="ARBA00002550"/>
    </source>
</evidence>
<evidence type="ECO:0000256" key="6">
    <source>
        <dbReference type="ARBA" id="ARBA00039231"/>
    </source>
</evidence>
<accession>A0A061AMZ4</accession>
<dbReference type="EMBL" id="LK052886">
    <property type="protein sequence ID" value="CDR36731.1"/>
    <property type="molecule type" value="Genomic_DNA"/>
</dbReference>
<dbReference type="PhylomeDB" id="A0A061AMZ4"/>
<evidence type="ECO:0000256" key="7">
    <source>
        <dbReference type="SAM" id="MobiDB-lite"/>
    </source>
</evidence>
<dbReference type="CDD" id="cd23270">
    <property type="entry name" value="YPP1"/>
    <property type="match status" value="1"/>
</dbReference>
<dbReference type="GO" id="GO:0005886">
    <property type="term" value="C:plasma membrane"/>
    <property type="evidence" value="ECO:0007669"/>
    <property type="project" value="UniProtKB-SubCell"/>
</dbReference>
<feature type="region of interest" description="Disordered" evidence="7">
    <location>
        <begin position="616"/>
        <end position="642"/>
    </location>
</feature>
<gene>
    <name evidence="8" type="ORF">CYFA0S_01e03950g</name>
</gene>
<dbReference type="VEuPathDB" id="FungiDB:BON22_0665"/>
<dbReference type="OrthoDB" id="29013at2759"/>
<evidence type="ECO:0000256" key="5">
    <source>
        <dbReference type="ARBA" id="ARBA00038251"/>
    </source>
</evidence>
<feature type="compositionally biased region" description="Low complexity" evidence="7">
    <location>
        <begin position="620"/>
        <end position="636"/>
    </location>
</feature>
<comment type="subcellular location">
    <subcellularLocation>
        <location evidence="2">Cell membrane</location>
        <topology evidence="2">Peripheral membrane protein</topology>
        <orientation evidence="2">Cytoplasmic side</orientation>
    </subcellularLocation>
    <subcellularLocation>
        <location evidence="3">Cytoplasmic granule</location>
    </subcellularLocation>
</comment>
<dbReference type="InterPro" id="IPR051722">
    <property type="entry name" value="Endocytosis_PI4K-reg_protein"/>
</dbReference>
<proteinExistence type="inferred from homology"/>
<evidence type="ECO:0000256" key="3">
    <source>
        <dbReference type="ARBA" id="ARBA00004463"/>
    </source>
</evidence>
<evidence type="ECO:0000256" key="4">
    <source>
        <dbReference type="ARBA" id="ARBA00022583"/>
    </source>
</evidence>
<keyword evidence="4" id="KW-0254">Endocytosis</keyword>